<dbReference type="SUPFAM" id="SSF82171">
    <property type="entry name" value="DPP6 N-terminal domain-like"/>
    <property type="match status" value="1"/>
</dbReference>
<dbReference type="Proteomes" id="UP000198741">
    <property type="component" value="Chromosome I"/>
</dbReference>
<evidence type="ECO:0000256" key="4">
    <source>
        <dbReference type="SAM" id="MobiDB-lite"/>
    </source>
</evidence>
<dbReference type="GO" id="GO:0006508">
    <property type="term" value="P:proteolysis"/>
    <property type="evidence" value="ECO:0007669"/>
    <property type="project" value="InterPro"/>
</dbReference>
<evidence type="ECO:0000256" key="2">
    <source>
        <dbReference type="ARBA" id="ARBA00022801"/>
    </source>
</evidence>
<keyword evidence="3" id="KW-0720">Serine protease</keyword>
<dbReference type="PANTHER" id="PTHR42776">
    <property type="entry name" value="SERINE PEPTIDASE S9 FAMILY MEMBER"/>
    <property type="match status" value="1"/>
</dbReference>
<dbReference type="InterPro" id="IPR011659">
    <property type="entry name" value="WD40"/>
</dbReference>
<accession>A0A1H0QFH9</accession>
<evidence type="ECO:0000256" key="1">
    <source>
        <dbReference type="ARBA" id="ARBA00022729"/>
    </source>
</evidence>
<dbReference type="SUPFAM" id="SSF53474">
    <property type="entry name" value="alpha/beta-Hydrolases"/>
    <property type="match status" value="1"/>
</dbReference>
<proteinExistence type="predicted"/>
<keyword evidence="6" id="KW-0645">Protease</keyword>
<gene>
    <name evidence="6" type="ORF">SAMN04515671_3079</name>
</gene>
<dbReference type="GO" id="GO:0004177">
    <property type="term" value="F:aminopeptidase activity"/>
    <property type="evidence" value="ECO:0007669"/>
    <property type="project" value="UniProtKB-KW"/>
</dbReference>
<evidence type="ECO:0000313" key="6">
    <source>
        <dbReference type="EMBL" id="SDP16087.1"/>
    </source>
</evidence>
<dbReference type="InterPro" id="IPR001375">
    <property type="entry name" value="Peptidase_S9_cat"/>
</dbReference>
<dbReference type="InterPro" id="IPR011042">
    <property type="entry name" value="6-blade_b-propeller_TolB-like"/>
</dbReference>
<evidence type="ECO:0000313" key="7">
    <source>
        <dbReference type="Proteomes" id="UP000198741"/>
    </source>
</evidence>
<evidence type="ECO:0000256" key="3">
    <source>
        <dbReference type="ARBA" id="ARBA00022825"/>
    </source>
</evidence>
<keyword evidence="7" id="KW-1185">Reference proteome</keyword>
<keyword evidence="6" id="KW-0031">Aminopeptidase</keyword>
<dbReference type="AlphaFoldDB" id="A0A1H0QFH9"/>
<dbReference type="GO" id="GO:0004252">
    <property type="term" value="F:serine-type endopeptidase activity"/>
    <property type="evidence" value="ECO:0007669"/>
    <property type="project" value="TreeGrafter"/>
</dbReference>
<evidence type="ECO:0000259" key="5">
    <source>
        <dbReference type="Pfam" id="PF00326"/>
    </source>
</evidence>
<feature type="region of interest" description="Disordered" evidence="4">
    <location>
        <begin position="210"/>
        <end position="236"/>
    </location>
</feature>
<dbReference type="InterPro" id="IPR029058">
    <property type="entry name" value="AB_hydrolase_fold"/>
</dbReference>
<dbReference type="Pfam" id="PF00326">
    <property type="entry name" value="Peptidase_S9"/>
    <property type="match status" value="1"/>
</dbReference>
<organism evidence="6 7">
    <name type="scientific">Nakamurella panacisegetis</name>
    <dbReference type="NCBI Taxonomy" id="1090615"/>
    <lineage>
        <taxon>Bacteria</taxon>
        <taxon>Bacillati</taxon>
        <taxon>Actinomycetota</taxon>
        <taxon>Actinomycetes</taxon>
        <taxon>Nakamurellales</taxon>
        <taxon>Nakamurellaceae</taxon>
        <taxon>Nakamurella</taxon>
    </lineage>
</organism>
<feature type="domain" description="Peptidase S9 prolyl oligopeptidase catalytic" evidence="5">
    <location>
        <begin position="463"/>
        <end position="672"/>
    </location>
</feature>
<dbReference type="Gene3D" id="3.40.50.1820">
    <property type="entry name" value="alpha/beta hydrolase"/>
    <property type="match status" value="1"/>
</dbReference>
<keyword evidence="2" id="KW-0378">Hydrolase</keyword>
<dbReference type="Pfam" id="PF07676">
    <property type="entry name" value="PD40"/>
    <property type="match status" value="2"/>
</dbReference>
<keyword evidence="1" id="KW-0732">Signal</keyword>
<sequence length="696" mass="74668">MSNSAQDENEVSTPFHDLDAFVALPRMSGLTMSPDGRTLVVSVSRPDTSAHRYQSALYSVDPAGERPAVRLTRGAAGEAAAAFTHQGDLLFTSKRSDPESRETEERSSVWILPNGQGEARILTTRAGGFSGILAARQAPVVVFPAGVLPGATDPGDDALRKARKEAGVWAILHDGYPVRYWDHDLGPDHPHLLTADLSDPDRLTLRDLTPAPGGALIEQSSDVSPDGSRIASGWHRPIGRGDQRSEIVLIDVASGERTVVASDPDADLEGPRFSADGTRIVYRRERRSTPDSAPSVGLRVLDLADGTVIDPAPDWDRWPSGVAWTPDGSHLVVTADQDGRGPLFVIPSGGGAVRTLTDDEFAYSDAVVSPDGRFVYAMRAGYLAPSHPVRVALAGDGPSPAVPLPAPVELPALPGTLVDVRTQAADGTAVRGWLALPHGAGPDHPAPLLLWIHGGPLASWNAWSWRWTPWIMVAAGYAVLLPDPALSTGYGQEFVQRGWGNWGQAPYTDLMSITDAVVARPDIDDTRTAAMGGSFGGYMANWVAGHTDRFRAIVTHASLWSLEEFGPTTDVASYWGREMSPRMMAENSPHAFAESISTPMLVVHGDKDYRVPIGQGIRLWYDLLSKSALAADDDGNTPHRFLYFPSENHWVLTPGHAKVWYQVVLGFLAEHVLHQSAAALPPLLGGPAKKDGDADA</sequence>
<protein>
    <submittedName>
        <fullName evidence="6">Dipeptidyl aminopeptidase/acylaminoacyl peptidase</fullName>
    </submittedName>
</protein>
<dbReference type="STRING" id="1090615.SAMN04515671_3079"/>
<dbReference type="PANTHER" id="PTHR42776:SF13">
    <property type="entry name" value="DIPEPTIDYL-PEPTIDASE 5"/>
    <property type="match status" value="1"/>
</dbReference>
<dbReference type="EMBL" id="LT629710">
    <property type="protein sequence ID" value="SDP16087.1"/>
    <property type="molecule type" value="Genomic_DNA"/>
</dbReference>
<name>A0A1H0QFH9_9ACTN</name>
<dbReference type="Gene3D" id="2.120.10.30">
    <property type="entry name" value="TolB, C-terminal domain"/>
    <property type="match status" value="2"/>
</dbReference>
<reference evidence="6 7" key="1">
    <citation type="submission" date="2016-10" db="EMBL/GenBank/DDBJ databases">
        <authorList>
            <person name="de Groot N.N."/>
        </authorList>
    </citation>
    <scope>NUCLEOTIDE SEQUENCE [LARGE SCALE GENOMIC DNA]</scope>
    <source>
        <strain evidence="7">P4-7,KCTC 19426,CECT 7604</strain>
    </source>
</reference>